<dbReference type="Proteomes" id="UP001596113">
    <property type="component" value="Unassembled WGS sequence"/>
</dbReference>
<dbReference type="InterPro" id="IPR002509">
    <property type="entry name" value="NODB_dom"/>
</dbReference>
<dbReference type="RefSeq" id="WP_378137438.1">
    <property type="nucleotide sequence ID" value="NZ_JBHSMI010000042.1"/>
</dbReference>
<feature type="non-terminal residue" evidence="2">
    <location>
        <position position="1"/>
    </location>
</feature>
<dbReference type="EMBL" id="JBHSMI010000042">
    <property type="protein sequence ID" value="MFC5405813.1"/>
    <property type="molecule type" value="Genomic_DNA"/>
</dbReference>
<proteinExistence type="predicted"/>
<protein>
    <submittedName>
        <fullName evidence="2">Polysaccharide deacetylase family protein</fullName>
    </submittedName>
</protein>
<accession>A0ABW0HZP7</accession>
<dbReference type="SUPFAM" id="SSF88713">
    <property type="entry name" value="Glycoside hydrolase/deacetylase"/>
    <property type="match status" value="1"/>
</dbReference>
<sequence>RRVGDQMKDNIHVVFGFDMETDVGSFTPYYDGVKNATAPLVELFDKKGIKGTFYYTGDAARRNPESVEIVKLSGNEVGCHSLFHETVGDELFPIPGVVPLLPEEVPLRIEKATEWVQQVLGHQPVSFRAPRLWGSTALLNALERLNYVSDASYPMYFYRERFVPYHPSKADWTKEGDMNIVEIPNFADMVMQSNDPGLERDRDQWPLFRTKSADELMKRIDGFVKFLQERNLPVVLCFYFHPWEFIPIQESYHYGEATVTPDRFLTLGCGQKAMSEFSILIDRLKDKGAVFHRADDFAGLWRKQTIRQ</sequence>
<dbReference type="PROSITE" id="PS51677">
    <property type="entry name" value="NODB"/>
    <property type="match status" value="1"/>
</dbReference>
<gene>
    <name evidence="2" type="ORF">ACFPOF_23970</name>
</gene>
<evidence type="ECO:0000313" key="3">
    <source>
        <dbReference type="Proteomes" id="UP001596113"/>
    </source>
</evidence>
<evidence type="ECO:0000259" key="1">
    <source>
        <dbReference type="PROSITE" id="PS51677"/>
    </source>
</evidence>
<evidence type="ECO:0000313" key="2">
    <source>
        <dbReference type="EMBL" id="MFC5405813.1"/>
    </source>
</evidence>
<dbReference type="Pfam" id="PF01522">
    <property type="entry name" value="Polysacc_deac_1"/>
    <property type="match status" value="1"/>
</dbReference>
<reference evidence="3" key="1">
    <citation type="journal article" date="2019" name="Int. J. Syst. Evol. Microbiol.">
        <title>The Global Catalogue of Microorganisms (GCM) 10K type strain sequencing project: providing services to taxonomists for standard genome sequencing and annotation.</title>
        <authorList>
            <consortium name="The Broad Institute Genomics Platform"/>
            <consortium name="The Broad Institute Genome Sequencing Center for Infectious Disease"/>
            <person name="Wu L."/>
            <person name="Ma J."/>
        </authorList>
    </citation>
    <scope>NUCLEOTIDE SEQUENCE [LARGE SCALE GENOMIC DNA]</scope>
    <source>
        <strain evidence="3">CGMCC 1.18575</strain>
    </source>
</reference>
<dbReference type="Gene3D" id="3.20.20.370">
    <property type="entry name" value="Glycoside hydrolase/deacetylase"/>
    <property type="match status" value="1"/>
</dbReference>
<dbReference type="InterPro" id="IPR011330">
    <property type="entry name" value="Glyco_hydro/deAcase_b/a-brl"/>
</dbReference>
<comment type="caution">
    <text evidence="2">The sequence shown here is derived from an EMBL/GenBank/DDBJ whole genome shotgun (WGS) entry which is preliminary data.</text>
</comment>
<keyword evidence="3" id="KW-1185">Reference proteome</keyword>
<feature type="domain" description="NodB homology" evidence="1">
    <location>
        <begin position="21"/>
        <end position="235"/>
    </location>
</feature>
<organism evidence="2 3">
    <name type="scientific">Cohnella soli</name>
    <dbReference type="NCBI Taxonomy" id="425005"/>
    <lineage>
        <taxon>Bacteria</taxon>
        <taxon>Bacillati</taxon>
        <taxon>Bacillota</taxon>
        <taxon>Bacilli</taxon>
        <taxon>Bacillales</taxon>
        <taxon>Paenibacillaceae</taxon>
        <taxon>Cohnella</taxon>
    </lineage>
</organism>
<dbReference type="PANTHER" id="PTHR47561">
    <property type="entry name" value="POLYSACCHARIDE DEACETYLASE FAMILY PROTEIN (AFU_ORTHOLOGUE AFUA_6G05030)"/>
    <property type="match status" value="1"/>
</dbReference>
<dbReference type="PANTHER" id="PTHR47561:SF1">
    <property type="entry name" value="POLYSACCHARIDE DEACETYLASE FAMILY PROTEIN (AFU_ORTHOLOGUE AFUA_6G05030)"/>
    <property type="match status" value="1"/>
</dbReference>
<name>A0ABW0HZP7_9BACL</name>